<keyword evidence="12" id="KW-0175">Coiled coil</keyword>
<dbReference type="Gene3D" id="6.10.250.550">
    <property type="match status" value="1"/>
</dbReference>
<keyword evidence="6 11" id="KW-0862">Zinc</keyword>
<dbReference type="SUPFAM" id="SSF50447">
    <property type="entry name" value="Translation proteins"/>
    <property type="match status" value="1"/>
</dbReference>
<dbReference type="GO" id="GO:0002161">
    <property type="term" value="F:aminoacyl-tRNA deacylase activity"/>
    <property type="evidence" value="ECO:0007669"/>
    <property type="project" value="TreeGrafter"/>
</dbReference>
<dbReference type="CDD" id="cd00673">
    <property type="entry name" value="AlaRS_core"/>
    <property type="match status" value="1"/>
</dbReference>
<comment type="similarity">
    <text evidence="1 11">Belongs to the class-II aminoacyl-tRNA synthetase family.</text>
</comment>
<dbReference type="Proteomes" id="UP000235731">
    <property type="component" value="Unassembled WGS sequence"/>
</dbReference>
<dbReference type="PANTHER" id="PTHR11777">
    <property type="entry name" value="ALANYL-TRNA SYNTHETASE"/>
    <property type="match status" value="1"/>
</dbReference>
<dbReference type="SUPFAM" id="SSF55681">
    <property type="entry name" value="Class II aaRS and biotin synthetases"/>
    <property type="match status" value="1"/>
</dbReference>
<dbReference type="GO" id="GO:0005524">
    <property type="term" value="F:ATP binding"/>
    <property type="evidence" value="ECO:0007669"/>
    <property type="project" value="UniProtKB-UniRule"/>
</dbReference>
<dbReference type="Gene3D" id="3.30.54.20">
    <property type="match status" value="1"/>
</dbReference>
<keyword evidence="3 11" id="KW-0436">Ligase</keyword>
<dbReference type="GO" id="GO:0000049">
    <property type="term" value="F:tRNA binding"/>
    <property type="evidence" value="ECO:0007669"/>
    <property type="project" value="UniProtKB-KW"/>
</dbReference>
<dbReference type="InterPro" id="IPR018163">
    <property type="entry name" value="Thr/Ala-tRNA-synth_IIc_edit"/>
</dbReference>
<dbReference type="Pfam" id="PF01411">
    <property type="entry name" value="tRNA-synt_2c"/>
    <property type="match status" value="1"/>
</dbReference>
<name>A0A2N7PL77_9BACT</name>
<dbReference type="SUPFAM" id="SSF101353">
    <property type="entry name" value="Putative anticodon-binding domain of alanyl-tRNA synthetase (AlaRS)"/>
    <property type="match status" value="1"/>
</dbReference>
<keyword evidence="11" id="KW-0963">Cytoplasm</keyword>
<keyword evidence="2 11" id="KW-0820">tRNA-binding</keyword>
<dbReference type="PROSITE" id="PS50860">
    <property type="entry name" value="AA_TRNA_LIGASE_II_ALA"/>
    <property type="match status" value="1"/>
</dbReference>
<dbReference type="Gene3D" id="3.10.310.40">
    <property type="match status" value="1"/>
</dbReference>
<comment type="subcellular location">
    <subcellularLocation>
        <location evidence="11">Cytoplasm</location>
    </subcellularLocation>
</comment>
<dbReference type="InterPro" id="IPR003156">
    <property type="entry name" value="DHHA1_dom"/>
</dbReference>
<comment type="catalytic activity">
    <reaction evidence="11">
        <text>tRNA(Ala) + L-alanine + ATP = L-alanyl-tRNA(Ala) + AMP + diphosphate</text>
        <dbReference type="Rhea" id="RHEA:12540"/>
        <dbReference type="Rhea" id="RHEA-COMP:9657"/>
        <dbReference type="Rhea" id="RHEA-COMP:9923"/>
        <dbReference type="ChEBI" id="CHEBI:30616"/>
        <dbReference type="ChEBI" id="CHEBI:33019"/>
        <dbReference type="ChEBI" id="CHEBI:57972"/>
        <dbReference type="ChEBI" id="CHEBI:78442"/>
        <dbReference type="ChEBI" id="CHEBI:78497"/>
        <dbReference type="ChEBI" id="CHEBI:456215"/>
        <dbReference type="EC" id="6.1.1.7"/>
    </reaction>
</comment>
<evidence type="ECO:0000256" key="1">
    <source>
        <dbReference type="ARBA" id="ARBA00008226"/>
    </source>
</evidence>
<comment type="caution">
    <text evidence="14">The sequence shown here is derived from an EMBL/GenBank/DDBJ whole genome shotgun (WGS) entry which is preliminary data.</text>
</comment>
<dbReference type="Pfam" id="PF02272">
    <property type="entry name" value="DHHA1"/>
    <property type="match status" value="1"/>
</dbReference>
<dbReference type="InterPro" id="IPR045864">
    <property type="entry name" value="aa-tRNA-synth_II/BPL/LPL"/>
</dbReference>
<dbReference type="Gene3D" id="2.40.30.130">
    <property type="match status" value="1"/>
</dbReference>
<evidence type="ECO:0000256" key="6">
    <source>
        <dbReference type="ARBA" id="ARBA00022833"/>
    </source>
</evidence>
<dbReference type="FunFam" id="3.30.54.20:FF:000001">
    <property type="entry name" value="Alanine--tRNA ligase"/>
    <property type="match status" value="1"/>
</dbReference>
<dbReference type="InterPro" id="IPR050058">
    <property type="entry name" value="Ala-tRNA_ligase"/>
</dbReference>
<evidence type="ECO:0000256" key="4">
    <source>
        <dbReference type="ARBA" id="ARBA00022723"/>
    </source>
</evidence>
<dbReference type="SMART" id="SM00863">
    <property type="entry name" value="tRNA_SAD"/>
    <property type="match status" value="1"/>
</dbReference>
<evidence type="ECO:0000256" key="7">
    <source>
        <dbReference type="ARBA" id="ARBA00022840"/>
    </source>
</evidence>
<evidence type="ECO:0000256" key="10">
    <source>
        <dbReference type="ARBA" id="ARBA00023146"/>
    </source>
</evidence>
<dbReference type="InterPro" id="IPR002318">
    <property type="entry name" value="Ala-tRNA-lgiase_IIc"/>
</dbReference>
<evidence type="ECO:0000256" key="12">
    <source>
        <dbReference type="SAM" id="Coils"/>
    </source>
</evidence>
<dbReference type="InterPro" id="IPR023033">
    <property type="entry name" value="Ala_tRNA_ligase_euk/bac"/>
</dbReference>
<keyword evidence="8 11" id="KW-0694">RNA-binding</keyword>
<evidence type="ECO:0000259" key="13">
    <source>
        <dbReference type="PROSITE" id="PS50860"/>
    </source>
</evidence>
<protein>
    <recommendedName>
        <fullName evidence="11">Alanine--tRNA ligase</fullName>
        <ecNumber evidence="11">6.1.1.7</ecNumber>
    </recommendedName>
    <alternativeName>
        <fullName evidence="11">Alanyl-tRNA synthetase</fullName>
        <shortName evidence="11">AlaRS</shortName>
    </alternativeName>
</protein>
<feature type="binding site" evidence="11">
    <location>
        <position position="656"/>
    </location>
    <ligand>
        <name>Zn(2+)</name>
        <dbReference type="ChEBI" id="CHEBI:29105"/>
    </ligand>
</feature>
<keyword evidence="7 11" id="KW-0067">ATP-binding</keyword>
<feature type="domain" description="Alanyl-transfer RNA synthetases family profile" evidence="13">
    <location>
        <begin position="2"/>
        <end position="699"/>
    </location>
</feature>
<feature type="binding site" evidence="11">
    <location>
        <position position="554"/>
    </location>
    <ligand>
        <name>Zn(2+)</name>
        <dbReference type="ChEBI" id="CHEBI:29105"/>
    </ligand>
</feature>
<evidence type="ECO:0000256" key="3">
    <source>
        <dbReference type="ARBA" id="ARBA00022598"/>
    </source>
</evidence>
<evidence type="ECO:0000256" key="5">
    <source>
        <dbReference type="ARBA" id="ARBA00022741"/>
    </source>
</evidence>
<dbReference type="GO" id="GO:0006419">
    <property type="term" value="P:alanyl-tRNA aminoacylation"/>
    <property type="evidence" value="ECO:0007669"/>
    <property type="project" value="UniProtKB-UniRule"/>
</dbReference>
<evidence type="ECO:0000256" key="9">
    <source>
        <dbReference type="ARBA" id="ARBA00022917"/>
    </source>
</evidence>
<evidence type="ECO:0000256" key="2">
    <source>
        <dbReference type="ARBA" id="ARBA00022555"/>
    </source>
</evidence>
<comment type="cofactor">
    <cofactor evidence="11">
        <name>Zn(2+)</name>
        <dbReference type="ChEBI" id="CHEBI:29105"/>
    </cofactor>
    <text evidence="11">Binds 1 zinc ion per subunit.</text>
</comment>
<dbReference type="GO" id="GO:0005829">
    <property type="term" value="C:cytosol"/>
    <property type="evidence" value="ECO:0007669"/>
    <property type="project" value="TreeGrafter"/>
</dbReference>
<keyword evidence="4 11" id="KW-0479">Metal-binding</keyword>
<dbReference type="InterPro" id="IPR012947">
    <property type="entry name" value="tRNA_SAD"/>
</dbReference>
<accession>A0A2N7PL77</accession>
<dbReference type="EC" id="6.1.1.7" evidence="11"/>
<comment type="domain">
    <text evidence="11">Consists of three domains; the N-terminal catalytic domain, the editing domain and the C-terminal C-Ala domain. The editing domain removes incorrectly charged amino acids, while the C-Ala domain, along with tRNA(Ala), serves as a bridge to cooperatively bring together the editing and aminoacylation centers thus stimulating deacylation of misacylated tRNAs.</text>
</comment>
<evidence type="ECO:0000313" key="14">
    <source>
        <dbReference type="EMBL" id="PMP64403.1"/>
    </source>
</evidence>
<dbReference type="PANTHER" id="PTHR11777:SF9">
    <property type="entry name" value="ALANINE--TRNA LIGASE, CYTOPLASMIC"/>
    <property type="match status" value="1"/>
</dbReference>
<dbReference type="FunFam" id="3.10.310.40:FF:000001">
    <property type="entry name" value="Alanine--tRNA ligase"/>
    <property type="match status" value="1"/>
</dbReference>
<keyword evidence="10 11" id="KW-0030">Aminoacyl-tRNA synthetase</keyword>
<keyword evidence="9 11" id="KW-0648">Protein biosynthesis</keyword>
<dbReference type="GO" id="GO:0008270">
    <property type="term" value="F:zinc ion binding"/>
    <property type="evidence" value="ECO:0007669"/>
    <property type="project" value="UniProtKB-UniRule"/>
</dbReference>
<organism evidence="14 15">
    <name type="scientific">Caldimicrobium thiodismutans</name>
    <dbReference type="NCBI Taxonomy" id="1653476"/>
    <lineage>
        <taxon>Bacteria</taxon>
        <taxon>Pseudomonadati</taxon>
        <taxon>Thermodesulfobacteriota</taxon>
        <taxon>Thermodesulfobacteria</taxon>
        <taxon>Thermodesulfobacteriales</taxon>
        <taxon>Thermodesulfobacteriaceae</taxon>
        <taxon>Caldimicrobium</taxon>
    </lineage>
</organism>
<dbReference type="Gene3D" id="3.30.930.10">
    <property type="entry name" value="Bira Bifunctional Protein, Domain 2"/>
    <property type="match status" value="1"/>
</dbReference>
<proteinExistence type="inferred from homology"/>
<dbReference type="EMBL" id="PNIE01000009">
    <property type="protein sequence ID" value="PMP64403.1"/>
    <property type="molecule type" value="Genomic_DNA"/>
</dbReference>
<reference evidence="14 15" key="1">
    <citation type="submission" date="2018-01" db="EMBL/GenBank/DDBJ databases">
        <title>Metagenomic assembled genomes from two thermal pools in the Uzon Caldera, Kamchatka, Russia.</title>
        <authorList>
            <person name="Wilkins L."/>
            <person name="Ettinger C."/>
        </authorList>
    </citation>
    <scope>NUCLEOTIDE SEQUENCE [LARGE SCALE GENOMIC DNA]</scope>
    <source>
        <strain evidence="14">ZAV-15</strain>
    </source>
</reference>
<feature type="coiled-coil region" evidence="12">
    <location>
        <begin position="715"/>
        <end position="742"/>
    </location>
</feature>
<dbReference type="Pfam" id="PF07973">
    <property type="entry name" value="tRNA_SAD"/>
    <property type="match status" value="1"/>
</dbReference>
<dbReference type="FunFam" id="3.30.980.10:FF:000004">
    <property type="entry name" value="Alanine--tRNA ligase, cytoplasmic"/>
    <property type="match status" value="1"/>
</dbReference>
<dbReference type="HAMAP" id="MF_00036_B">
    <property type="entry name" value="Ala_tRNA_synth_B"/>
    <property type="match status" value="1"/>
</dbReference>
<gene>
    <name evidence="11" type="primary">alaS</name>
    <name evidence="14" type="ORF">C0197_00530</name>
</gene>
<feature type="binding site" evidence="11">
    <location>
        <position position="660"/>
    </location>
    <ligand>
        <name>Zn(2+)</name>
        <dbReference type="ChEBI" id="CHEBI:29105"/>
    </ligand>
</feature>
<dbReference type="InterPro" id="IPR018162">
    <property type="entry name" value="Ala-tRNA-ligase_IIc_anticod-bd"/>
</dbReference>
<dbReference type="SUPFAM" id="SSF55186">
    <property type="entry name" value="ThrRS/AlaRS common domain"/>
    <property type="match status" value="1"/>
</dbReference>
<dbReference type="Gene3D" id="3.30.980.10">
    <property type="entry name" value="Threonyl-trna Synthetase, Chain A, domain 2"/>
    <property type="match status" value="1"/>
</dbReference>
<keyword evidence="5 11" id="KW-0547">Nucleotide-binding</keyword>
<comment type="function">
    <text evidence="11">Catalyzes the attachment of alanine to tRNA(Ala) in a two-step reaction: alanine is first activated by ATP to form Ala-AMP and then transferred to the acceptor end of tRNA(Ala). Also edits incorrectly charged Ser-tRNA(Ala) and Gly-tRNA(Ala) via its editing domain.</text>
</comment>
<dbReference type="InterPro" id="IPR009000">
    <property type="entry name" value="Transl_B-barrel_sf"/>
</dbReference>
<dbReference type="FunFam" id="3.30.930.10:FF:000004">
    <property type="entry name" value="Alanine--tRNA ligase"/>
    <property type="match status" value="1"/>
</dbReference>
<evidence type="ECO:0000256" key="11">
    <source>
        <dbReference type="HAMAP-Rule" id="MF_00036"/>
    </source>
</evidence>
<feature type="binding site" evidence="11">
    <location>
        <position position="558"/>
    </location>
    <ligand>
        <name>Zn(2+)</name>
        <dbReference type="ChEBI" id="CHEBI:29105"/>
    </ligand>
</feature>
<dbReference type="NCBIfam" id="TIGR00344">
    <property type="entry name" value="alaS"/>
    <property type="match status" value="1"/>
</dbReference>
<dbReference type="InterPro" id="IPR018164">
    <property type="entry name" value="Ala-tRNA-synth_IIc_N"/>
</dbReference>
<dbReference type="GO" id="GO:0004813">
    <property type="term" value="F:alanine-tRNA ligase activity"/>
    <property type="evidence" value="ECO:0007669"/>
    <property type="project" value="UniProtKB-UniRule"/>
</dbReference>
<dbReference type="AlphaFoldDB" id="A0A2N7PL77"/>
<dbReference type="InterPro" id="IPR018165">
    <property type="entry name" value="Ala-tRNA-synth_IIc_core"/>
</dbReference>
<sequence length="868" mass="99157">MLKGREIRQKFLEFFKERGHEVVPSSPLIPKDDPTLLFTNAGMVQFKRIFLGEEVRPYKRAVSCQKCMRAGGKHNDLENVGYTARHHTFFEMLGNFSFGDYFKEEAIAYAWEFVTKELSLPKERLYVTVFKEDDEAVRLWKKISGLPEERILRLGEKDNFWMMGDTGPCGPCSEIVFDQGEAFSCGRPDCQPGCDCDRYLEIWNLVFMQYERLQDGTLKPLPKPSIDTGMGLERITAVVQGVPTNYDTDLFAGLMKAISEITGRAFKESKETEIAFRVIADHVRASVFLISEGVMPSNEGRGYVLRRIIRRAERFGKILGLKEPFLYKLVDPIIMEYGEIYPEVREEKEVVSKVLKIEEERFLETLNYGLEILEREVARLKVEGKKVIPGELLFKLYDTYGFPYDLVRDYVLPLGFDLDLSGFEALREKAREESRKSWKGALEKVPEEIKALVQEGVQTLFVGYEELKTRGKIISLFGDYLITDITPFYPEGGGQVADRGLILGKEGKAEVVDVQKIGEVIYHKVKFLSGKFEVGEEVELQVFEDLRHHTARHHTATHLLHAALRKVLGNHVRQAGSLVEPERLRFDFTHFQGLSEEEIKEIERLVNSWILRNYPLEIRWVKKEEAEALGALAFFEEKYGDIVRVVRINEISCELCGGTHVRATGEIGLFKILSESSVASGIRRIEAVAGLKAYEYLLNLEDKIKALSGKLKTSPKEIERRVEALLSEVAKLQREIKTLKSRDIKSELEAKLKEVCEVNGIKILVTKIQTEKMEELREMGDFFKNKIGSGIFFLIGEREEDNLAVCMITKDLAQKIQAGEIFKALQRELDLKGGGRAELAQGSFKKKVSLEEIRKKLEEVIICYGKTN</sequence>
<evidence type="ECO:0000313" key="15">
    <source>
        <dbReference type="Proteomes" id="UP000235731"/>
    </source>
</evidence>
<evidence type="ECO:0000256" key="8">
    <source>
        <dbReference type="ARBA" id="ARBA00022884"/>
    </source>
</evidence>
<dbReference type="PRINTS" id="PR00980">
    <property type="entry name" value="TRNASYNTHALA"/>
</dbReference>